<dbReference type="STRING" id="1121352.GCA_000620925_00103"/>
<sequence length="212" mass="23743">MKKLLLIGAALALGACSSQDDTSEHMQQAINDASRFNQVCLPYALDVQHRADNESKAHSLLGAPEIKLLKRQPDGKRANPEAIRQMDKLVHAGLYEEQKEEKGEASEQGEAPRYLVYRLTEQGKEKIRLGHHGALLCVGTAKVEKINYFTEPTAHRGYTVSQVSYTAKIVPEKWAKSLLKDDDALKAFNHSVERSATLVKTNNGWRDIRELH</sequence>
<comment type="caution">
    <text evidence="1">The sequence shown here is derived from an EMBL/GenBank/DDBJ whole genome shotgun (WGS) entry which is preliminary data.</text>
</comment>
<protein>
    <recommendedName>
        <fullName evidence="3">Lipoprotein</fullName>
    </recommendedName>
</protein>
<reference evidence="1 2" key="1">
    <citation type="submission" date="2018-11" db="EMBL/GenBank/DDBJ databases">
        <title>Genomes From Bacteria Associated with the Canine Oral Cavity: a Test Case for Automated Genome-Based Taxonomic Assignment.</title>
        <authorList>
            <person name="Coil D.A."/>
            <person name="Jospin G."/>
            <person name="Darling A.E."/>
            <person name="Wallis C."/>
            <person name="Davis I.J."/>
            <person name="Harris S."/>
            <person name="Eisen J.A."/>
            <person name="Holcombe L.J."/>
            <person name="O'Flynn C."/>
        </authorList>
    </citation>
    <scope>NUCLEOTIDE SEQUENCE [LARGE SCALE GENOMIC DNA]</scope>
    <source>
        <strain evidence="1 2">COT-280</strain>
    </source>
</reference>
<proteinExistence type="predicted"/>
<dbReference type="Proteomes" id="UP000269923">
    <property type="component" value="Unassembled WGS sequence"/>
</dbReference>
<keyword evidence="2" id="KW-1185">Reference proteome</keyword>
<dbReference type="PROSITE" id="PS51257">
    <property type="entry name" value="PROKAR_LIPOPROTEIN"/>
    <property type="match status" value="1"/>
</dbReference>
<gene>
    <name evidence="1" type="ORF">EII21_07455</name>
</gene>
<accession>A0A3P2A3E0</accession>
<evidence type="ECO:0000313" key="2">
    <source>
        <dbReference type="Proteomes" id="UP000269923"/>
    </source>
</evidence>
<dbReference type="RefSeq" id="WP_124795228.1">
    <property type="nucleotide sequence ID" value="NZ_RQYC01000010.1"/>
</dbReference>
<evidence type="ECO:0000313" key="1">
    <source>
        <dbReference type="EMBL" id="RRD89859.1"/>
    </source>
</evidence>
<name>A0A3P2A3E0_9NEIS</name>
<organism evidence="1 2">
    <name type="scientific">Conchiformibius steedae</name>
    <dbReference type="NCBI Taxonomy" id="153493"/>
    <lineage>
        <taxon>Bacteria</taxon>
        <taxon>Pseudomonadati</taxon>
        <taxon>Pseudomonadota</taxon>
        <taxon>Betaproteobacteria</taxon>
        <taxon>Neisseriales</taxon>
        <taxon>Neisseriaceae</taxon>
        <taxon>Conchiformibius</taxon>
    </lineage>
</organism>
<dbReference type="AlphaFoldDB" id="A0A3P2A3E0"/>
<dbReference type="OrthoDB" id="8601913at2"/>
<dbReference type="EMBL" id="RQYC01000010">
    <property type="protein sequence ID" value="RRD89859.1"/>
    <property type="molecule type" value="Genomic_DNA"/>
</dbReference>
<evidence type="ECO:0008006" key="3">
    <source>
        <dbReference type="Google" id="ProtNLM"/>
    </source>
</evidence>